<protein>
    <recommendedName>
        <fullName evidence="1">Filamentous haemagglutinin FhaB/tRNA nuclease CdiA-like TPS domain-containing protein</fullName>
    </recommendedName>
</protein>
<name>A0ABD5LVL3_PROMI</name>
<reference evidence="2" key="1">
    <citation type="submission" date="2021-05" db="EMBL/GenBank/DDBJ databases">
        <title>First report of NDM-5 and VEB-6 producing Proteus mirabilis isolated from blood of a sepsis patient in Kolkata, India.</title>
        <authorList>
            <person name="Halder G."/>
            <person name="Chaudhuri B."/>
            <person name="Dutta S."/>
        </authorList>
    </citation>
    <scope>NUCLEOTIDE SEQUENCE [LARGE SCALE GENOMIC DNA]</scope>
    <source>
        <strain evidence="2">7049</strain>
    </source>
</reference>
<evidence type="ECO:0000313" key="2">
    <source>
        <dbReference type="EMBL" id="MEY2345398.1"/>
    </source>
</evidence>
<feature type="domain" description="Filamentous haemagglutinin FhaB/tRNA nuclease CdiA-like TPS" evidence="1">
    <location>
        <begin position="1"/>
        <end position="141"/>
    </location>
</feature>
<dbReference type="InterPro" id="IPR008638">
    <property type="entry name" value="FhaB/CdiA-like_TPS"/>
</dbReference>
<dbReference type="SUPFAM" id="SSF51126">
    <property type="entry name" value="Pectin lyase-like"/>
    <property type="match status" value="1"/>
</dbReference>
<comment type="caution">
    <text evidence="2">The sequence shown here is derived from an EMBL/GenBank/DDBJ whole genome shotgun (WGS) entry which is preliminary data.</text>
</comment>
<dbReference type="EMBL" id="JADQCH020000002">
    <property type="protein sequence ID" value="MEY2345398.1"/>
    <property type="molecule type" value="Genomic_DNA"/>
</dbReference>
<dbReference type="InterPro" id="IPR011050">
    <property type="entry name" value="Pectin_lyase_fold/virulence"/>
</dbReference>
<evidence type="ECO:0000259" key="1">
    <source>
        <dbReference type="Pfam" id="PF05860"/>
    </source>
</evidence>
<proteinExistence type="predicted"/>
<dbReference type="AlphaFoldDB" id="A0ABD5LVL3"/>
<accession>A0ABD5LVL3</accession>
<dbReference type="InterPro" id="IPR012334">
    <property type="entry name" value="Pectin_lyas_fold"/>
</dbReference>
<dbReference type="Gene3D" id="2.160.20.10">
    <property type="entry name" value="Single-stranded right-handed beta-helix, Pectin lyase-like"/>
    <property type="match status" value="1"/>
</dbReference>
<sequence>MLSNPAGIICSSCNFLSADRVVLTTGKVNTQNDTVDSYKVEKGNITVKGNATFDKSAQQIDLIARNVSIETPLDASGINVNVITGANEVKAQDNTVVAQKPTGVASKYSLQIVKNAGVRSSSLKFIGTEANSPLKNNGNVETAGEGSSLFIAVHLIIIKVTSYLRGISILLSIKVLQIVLVKYKVLKLSQ</sequence>
<organism evidence="2">
    <name type="scientific">Proteus mirabilis</name>
    <dbReference type="NCBI Taxonomy" id="584"/>
    <lineage>
        <taxon>Bacteria</taxon>
        <taxon>Pseudomonadati</taxon>
        <taxon>Pseudomonadota</taxon>
        <taxon>Gammaproteobacteria</taxon>
        <taxon>Enterobacterales</taxon>
        <taxon>Morganellaceae</taxon>
        <taxon>Proteus</taxon>
    </lineage>
</organism>
<gene>
    <name evidence="2" type="ORF">I3679_021445</name>
</gene>
<dbReference type="Pfam" id="PF05860">
    <property type="entry name" value="TPS"/>
    <property type="match status" value="1"/>
</dbReference>